<dbReference type="InterPro" id="IPR001048">
    <property type="entry name" value="Asp/Glu/Uridylate_kinase"/>
</dbReference>
<dbReference type="Gene3D" id="3.40.1160.10">
    <property type="entry name" value="Acetylglutamate kinase-like"/>
    <property type="match status" value="1"/>
</dbReference>
<evidence type="ECO:0000256" key="4">
    <source>
        <dbReference type="ARBA" id="ARBA00022605"/>
    </source>
</evidence>
<dbReference type="HAMAP" id="MF_00082">
    <property type="entry name" value="ArgB"/>
    <property type="match status" value="1"/>
</dbReference>
<dbReference type="InterPro" id="IPR004662">
    <property type="entry name" value="AcgluKinase_fam"/>
</dbReference>
<proteinExistence type="inferred from homology"/>
<organism evidence="10">
    <name type="scientific">Spongospora subterranea</name>
    <dbReference type="NCBI Taxonomy" id="70186"/>
    <lineage>
        <taxon>Eukaryota</taxon>
        <taxon>Sar</taxon>
        <taxon>Rhizaria</taxon>
        <taxon>Endomyxa</taxon>
        <taxon>Phytomyxea</taxon>
        <taxon>Plasmodiophorida</taxon>
        <taxon>Plasmodiophoridae</taxon>
        <taxon>Spongospora</taxon>
    </lineage>
</organism>
<dbReference type="SUPFAM" id="SSF53633">
    <property type="entry name" value="Carbamate kinase-like"/>
    <property type="match status" value="1"/>
</dbReference>
<dbReference type="EMBL" id="HACM01011032">
    <property type="protein sequence ID" value="CRZ11474.1"/>
    <property type="molecule type" value="Transcribed_RNA"/>
</dbReference>
<reference evidence="10" key="1">
    <citation type="submission" date="2015-04" db="EMBL/GenBank/DDBJ databases">
        <title>The genome sequence of the plant pathogenic Rhizarian Plasmodiophora brassicae reveals insights in its biotrophic life cycle and the origin of chitin synthesis.</title>
        <authorList>
            <person name="Schwelm A."/>
            <person name="Fogelqvist J."/>
            <person name="Knaust A."/>
            <person name="Julke S."/>
            <person name="Lilja T."/>
            <person name="Dhandapani V."/>
            <person name="Bonilla-Rosso G."/>
            <person name="Karlsson M."/>
            <person name="Shevchenko A."/>
            <person name="Choi S.R."/>
            <person name="Kim H.G."/>
            <person name="Park J.Y."/>
            <person name="Lim Y.P."/>
            <person name="Ludwig-Muller J."/>
            <person name="Dixelius C."/>
        </authorList>
    </citation>
    <scope>NUCLEOTIDE SEQUENCE</scope>
    <source>
        <tissue evidence="10">Potato root galls</tissue>
    </source>
</reference>
<accession>A0A0H5RRX3</accession>
<dbReference type="EC" id="2.7.2.8" evidence="2"/>
<dbReference type="GO" id="GO:0005737">
    <property type="term" value="C:cytoplasm"/>
    <property type="evidence" value="ECO:0007669"/>
    <property type="project" value="InterPro"/>
</dbReference>
<dbReference type="Pfam" id="PF00696">
    <property type="entry name" value="AA_kinase"/>
    <property type="match status" value="1"/>
</dbReference>
<dbReference type="FunFam" id="3.40.1160.10:FF:000004">
    <property type="entry name" value="Acetylglutamate kinase"/>
    <property type="match status" value="1"/>
</dbReference>
<evidence type="ECO:0000259" key="9">
    <source>
        <dbReference type="Pfam" id="PF00696"/>
    </source>
</evidence>
<dbReference type="NCBIfam" id="TIGR00761">
    <property type="entry name" value="argB"/>
    <property type="match status" value="1"/>
</dbReference>
<dbReference type="InterPro" id="IPR037528">
    <property type="entry name" value="ArgB"/>
</dbReference>
<keyword evidence="4" id="KW-0028">Amino-acid biosynthesis</keyword>
<dbReference type="PANTHER" id="PTHR23342:SF0">
    <property type="entry name" value="N-ACETYLGLUTAMATE SYNTHASE, MITOCHONDRIAL"/>
    <property type="match status" value="1"/>
</dbReference>
<protein>
    <recommendedName>
        <fullName evidence="2">acetylglutamate kinase</fullName>
        <ecNumber evidence="2">2.7.2.8</ecNumber>
    </recommendedName>
</protein>
<keyword evidence="8" id="KW-0067">ATP-binding</keyword>
<dbReference type="PIRSF" id="PIRSF000728">
    <property type="entry name" value="NAGK"/>
    <property type="match status" value="1"/>
</dbReference>
<name>A0A0H5RRX3_9EUKA</name>
<evidence type="ECO:0000256" key="7">
    <source>
        <dbReference type="ARBA" id="ARBA00022777"/>
    </source>
</evidence>
<evidence type="ECO:0000313" key="10">
    <source>
        <dbReference type="EMBL" id="CRZ11474.1"/>
    </source>
</evidence>
<dbReference type="PRINTS" id="PR00474">
    <property type="entry name" value="GLU5KINASE"/>
</dbReference>
<dbReference type="InterPro" id="IPR036393">
    <property type="entry name" value="AceGlu_kinase-like_sf"/>
</dbReference>
<evidence type="ECO:0000256" key="3">
    <source>
        <dbReference type="ARBA" id="ARBA00022571"/>
    </source>
</evidence>
<keyword evidence="5" id="KW-0808">Transferase</keyword>
<evidence type="ECO:0000256" key="6">
    <source>
        <dbReference type="ARBA" id="ARBA00022741"/>
    </source>
</evidence>
<dbReference type="GO" id="GO:0006526">
    <property type="term" value="P:L-arginine biosynthetic process"/>
    <property type="evidence" value="ECO:0007669"/>
    <property type="project" value="UniProtKB-KW"/>
</dbReference>
<evidence type="ECO:0000256" key="2">
    <source>
        <dbReference type="ARBA" id="ARBA00013065"/>
    </source>
</evidence>
<dbReference type="PANTHER" id="PTHR23342">
    <property type="entry name" value="N-ACETYLGLUTAMATE SYNTHASE"/>
    <property type="match status" value="1"/>
</dbReference>
<dbReference type="AlphaFoldDB" id="A0A0H5RRX3"/>
<dbReference type="GO" id="GO:0003991">
    <property type="term" value="F:acetylglutamate kinase activity"/>
    <property type="evidence" value="ECO:0007669"/>
    <property type="project" value="UniProtKB-EC"/>
</dbReference>
<comment type="pathway">
    <text evidence="1">Amino-acid biosynthesis; L-arginine biosynthesis; N(2)-acetyl-L-ornithine from L-glutamate: step 2/4.</text>
</comment>
<sequence>MTRRDQIVVVKLGGNAMTDDVIRKFAANVVALRNQGMLPIVVHGGGPQIDQALAASGISVEFANGRRVTSKEALLVVESVLMDRVNHDIVAEISNAGCEAVGLSGKKDHLFSGTRMGPVFVGPDRRPVDYGFVGEPDEVHADILSGYIISGLIPVIAPIGVGKHGETLNMNADTVAGAIAGALKADHFILMTNVDGVLDKEKRLIPHLTEQQAKDLIADGTISGGMVPKVETAIVAVEKGANSAIIIDGRIDIALEMNDFINRKTGTSITSC</sequence>
<dbReference type="GO" id="GO:0005524">
    <property type="term" value="F:ATP binding"/>
    <property type="evidence" value="ECO:0007669"/>
    <property type="project" value="UniProtKB-KW"/>
</dbReference>
<keyword evidence="3" id="KW-0055">Arginine biosynthesis</keyword>
<evidence type="ECO:0000256" key="1">
    <source>
        <dbReference type="ARBA" id="ARBA00004828"/>
    </source>
</evidence>
<keyword evidence="6" id="KW-0547">Nucleotide-binding</keyword>
<dbReference type="CDD" id="cd04238">
    <property type="entry name" value="AAK_NAGK-like"/>
    <property type="match status" value="1"/>
</dbReference>
<feature type="domain" description="Aspartate/glutamate/uridylate kinase" evidence="9">
    <location>
        <begin position="7"/>
        <end position="248"/>
    </location>
</feature>
<dbReference type="InterPro" id="IPR001057">
    <property type="entry name" value="Glu/AcGlu_kinase"/>
</dbReference>
<keyword evidence="7" id="KW-0418">Kinase</keyword>
<evidence type="ECO:0000256" key="5">
    <source>
        <dbReference type="ARBA" id="ARBA00022679"/>
    </source>
</evidence>
<evidence type="ECO:0000256" key="8">
    <source>
        <dbReference type="ARBA" id="ARBA00022840"/>
    </source>
</evidence>